<dbReference type="Pfam" id="PF25967">
    <property type="entry name" value="RND-MFP_C"/>
    <property type="match status" value="1"/>
</dbReference>
<dbReference type="Proteomes" id="UP000589620">
    <property type="component" value="Unassembled WGS sequence"/>
</dbReference>
<dbReference type="Gene3D" id="1.10.101.10">
    <property type="entry name" value="PGBD-like superfamily/PGBD"/>
    <property type="match status" value="1"/>
</dbReference>
<accession>A0A852SYX8</accession>
<sequence>MRIRRRADRRPVDEVGIDDLIPGDDSAAAPAGTDGQSTPAASGWSRVLRGNRLLWLVAGASVVCLAAGYAGGALLSSADAAETPGKGGPITVPVESRVLSNTVKLRGDAAFDDAVEVKVAAGDLEGPAVVTGTVPEVGATLDALSVALEVAGRPVIVLPGALPAYRTLRAGQKGPDVAQLKEALRAVGIDPGASDVYDAATANAVVALYQRVGYAPPAVKAEAKSAVEGAQEAVAGAEKALASAQRELAAASKGADAARRVELENAVRDAERELATARSGGDGSAIARAEDALRLAQTQLSVGLSAPDTSAESGAVGDARKALAAAQEDLAKANEEALTPLPANEVQFLPTLPRRVDEVRTARGKILEGAAMTVSGATLAITARATAADAELLKSGLAASIELPDGSELAATVTNVKPRKADEGEEKKSGRSWDVALALISPTPKQVEQLRGQNVRVIIPVKATAGKVLVVPAAALTAGPGGESRVEVAKGDATRVVTVKTGLAADGLVEISGKIAAGDRVVVGR</sequence>
<feature type="transmembrane region" description="Helical" evidence="3">
    <location>
        <begin position="53"/>
        <end position="75"/>
    </location>
</feature>
<evidence type="ECO:0000313" key="5">
    <source>
        <dbReference type="EMBL" id="NYD73842.1"/>
    </source>
</evidence>
<feature type="domain" description="Multidrug resistance protein MdtA-like C-terminal permuted SH3" evidence="4">
    <location>
        <begin position="468"/>
        <end position="524"/>
    </location>
</feature>
<dbReference type="AlphaFoldDB" id="A0A852SYX8"/>
<dbReference type="InterPro" id="IPR036365">
    <property type="entry name" value="PGBD-like_sf"/>
</dbReference>
<dbReference type="InterPro" id="IPR058627">
    <property type="entry name" value="MdtA-like_C"/>
</dbReference>
<dbReference type="SUPFAM" id="SSF47090">
    <property type="entry name" value="PGBD-like"/>
    <property type="match status" value="1"/>
</dbReference>
<dbReference type="EMBL" id="JACCBJ010000001">
    <property type="protein sequence ID" value="NYD73842.1"/>
    <property type="molecule type" value="Genomic_DNA"/>
</dbReference>
<feature type="coiled-coil region" evidence="1">
    <location>
        <begin position="220"/>
        <end position="280"/>
    </location>
</feature>
<evidence type="ECO:0000256" key="2">
    <source>
        <dbReference type="SAM" id="MobiDB-lite"/>
    </source>
</evidence>
<keyword evidence="6" id="KW-1185">Reference proteome</keyword>
<reference evidence="5 6" key="1">
    <citation type="submission" date="2020-07" db="EMBL/GenBank/DDBJ databases">
        <title>Sequencing the genomes of 1000 actinobacteria strains.</title>
        <authorList>
            <person name="Klenk H.-P."/>
        </authorList>
    </citation>
    <scope>NUCLEOTIDE SEQUENCE [LARGE SCALE GENOMIC DNA]</scope>
    <source>
        <strain evidence="5 6">DSM 23871</strain>
    </source>
</reference>
<proteinExistence type="predicted"/>
<gene>
    <name evidence="5" type="ORF">BJ963_001361</name>
</gene>
<keyword evidence="1" id="KW-0175">Coiled coil</keyword>
<evidence type="ECO:0000259" key="4">
    <source>
        <dbReference type="Pfam" id="PF25967"/>
    </source>
</evidence>
<keyword evidence="3" id="KW-1133">Transmembrane helix</keyword>
<comment type="caution">
    <text evidence="5">The sequence shown here is derived from an EMBL/GenBank/DDBJ whole genome shotgun (WGS) entry which is preliminary data.</text>
</comment>
<organism evidence="5 6">
    <name type="scientific">Leifsonia soli</name>
    <dbReference type="NCBI Taxonomy" id="582665"/>
    <lineage>
        <taxon>Bacteria</taxon>
        <taxon>Bacillati</taxon>
        <taxon>Actinomycetota</taxon>
        <taxon>Actinomycetes</taxon>
        <taxon>Micrococcales</taxon>
        <taxon>Microbacteriaceae</taxon>
        <taxon>Leifsonia</taxon>
    </lineage>
</organism>
<keyword evidence="3" id="KW-0812">Transmembrane</keyword>
<protein>
    <recommendedName>
        <fullName evidence="4">Multidrug resistance protein MdtA-like C-terminal permuted SH3 domain-containing protein</fullName>
    </recommendedName>
</protein>
<dbReference type="InterPro" id="IPR036366">
    <property type="entry name" value="PGBDSf"/>
</dbReference>
<name>A0A852SYX8_9MICO</name>
<dbReference type="Gene3D" id="2.40.420.20">
    <property type="match status" value="1"/>
</dbReference>
<keyword evidence="3" id="KW-0472">Membrane</keyword>
<feature type="region of interest" description="Disordered" evidence="2">
    <location>
        <begin position="1"/>
        <end position="42"/>
    </location>
</feature>
<evidence type="ECO:0000313" key="6">
    <source>
        <dbReference type="Proteomes" id="UP000589620"/>
    </source>
</evidence>
<evidence type="ECO:0000256" key="3">
    <source>
        <dbReference type="SAM" id="Phobius"/>
    </source>
</evidence>
<dbReference type="RefSeq" id="WP_246298003.1">
    <property type="nucleotide sequence ID" value="NZ_BAAAPX010000001.1"/>
</dbReference>
<evidence type="ECO:0000256" key="1">
    <source>
        <dbReference type="SAM" id="Coils"/>
    </source>
</evidence>